<dbReference type="GO" id="GO:0000139">
    <property type="term" value="C:Golgi membrane"/>
    <property type="evidence" value="ECO:0007669"/>
    <property type="project" value="UniProtKB-SubCell"/>
</dbReference>
<dbReference type="Pfam" id="PF20649">
    <property type="entry name" value="COG5_C"/>
    <property type="match status" value="1"/>
</dbReference>
<keyword evidence="8" id="KW-1185">Reference proteome</keyword>
<organism evidence="7 8">
    <name type="scientific">Amphibalanus amphitrite</name>
    <name type="common">Striped barnacle</name>
    <name type="synonym">Balanus amphitrite</name>
    <dbReference type="NCBI Taxonomy" id="1232801"/>
    <lineage>
        <taxon>Eukaryota</taxon>
        <taxon>Metazoa</taxon>
        <taxon>Ecdysozoa</taxon>
        <taxon>Arthropoda</taxon>
        <taxon>Crustacea</taxon>
        <taxon>Multicrustacea</taxon>
        <taxon>Cirripedia</taxon>
        <taxon>Thoracica</taxon>
        <taxon>Thoracicalcarea</taxon>
        <taxon>Balanomorpha</taxon>
        <taxon>Balanoidea</taxon>
        <taxon>Balanidae</taxon>
        <taxon>Amphibalaninae</taxon>
        <taxon>Amphibalanus</taxon>
    </lineage>
</organism>
<dbReference type="AlphaFoldDB" id="A0A6A4WU01"/>
<comment type="subcellular location">
    <subcellularLocation>
        <location evidence="1">Golgi apparatus membrane</location>
        <topology evidence="1">Peripheral membrane protein</topology>
    </subcellularLocation>
</comment>
<dbReference type="GO" id="GO:0017119">
    <property type="term" value="C:Golgi transport complex"/>
    <property type="evidence" value="ECO:0007669"/>
    <property type="project" value="InterPro"/>
</dbReference>
<evidence type="ECO:0000313" key="8">
    <source>
        <dbReference type="Proteomes" id="UP000440578"/>
    </source>
</evidence>
<dbReference type="OrthoDB" id="18786at2759"/>
<proteinExistence type="predicted"/>
<dbReference type="InterPro" id="IPR049176">
    <property type="entry name" value="COG5_N"/>
</dbReference>
<name>A0A6A4WU01_AMPAM</name>
<accession>A0A6A4WU01</accession>
<dbReference type="InterPro" id="IPR048485">
    <property type="entry name" value="COG5_helical"/>
</dbReference>
<dbReference type="Pfam" id="PF10392">
    <property type="entry name" value="COG5_N"/>
    <property type="match status" value="1"/>
</dbReference>
<reference evidence="7 8" key="1">
    <citation type="submission" date="2019-07" db="EMBL/GenBank/DDBJ databases">
        <title>Draft genome assembly of a fouling barnacle, Amphibalanus amphitrite (Darwin, 1854): The first reference genome for Thecostraca.</title>
        <authorList>
            <person name="Kim W."/>
        </authorList>
    </citation>
    <scope>NUCLEOTIDE SEQUENCE [LARGE SCALE GENOMIC DNA]</scope>
    <source>
        <strain evidence="7">SNU_AA5</strain>
        <tissue evidence="7">Soma without cirri and trophi</tissue>
    </source>
</reference>
<gene>
    <name evidence="7" type="primary">Cog5_0</name>
    <name evidence="7" type="ORF">FJT64_022810</name>
</gene>
<evidence type="ECO:0000256" key="4">
    <source>
        <dbReference type="ARBA" id="ARBA00023136"/>
    </source>
</evidence>
<dbReference type="EMBL" id="VIIS01000742">
    <property type="protein sequence ID" value="KAF0305561.1"/>
    <property type="molecule type" value="Genomic_DNA"/>
</dbReference>
<keyword evidence="4" id="KW-0472">Membrane</keyword>
<evidence type="ECO:0000259" key="5">
    <source>
        <dbReference type="Pfam" id="PF10392"/>
    </source>
</evidence>
<evidence type="ECO:0000256" key="1">
    <source>
        <dbReference type="ARBA" id="ARBA00004395"/>
    </source>
</evidence>
<protein>
    <recommendedName>
        <fullName evidence="2">Conserved oligomeric Golgi complex subunit 5</fullName>
    </recommendedName>
</protein>
<evidence type="ECO:0000313" key="7">
    <source>
        <dbReference type="EMBL" id="KAF0305561.1"/>
    </source>
</evidence>
<evidence type="ECO:0000256" key="2">
    <source>
        <dbReference type="ARBA" id="ARBA00020974"/>
    </source>
</evidence>
<evidence type="ECO:0000256" key="3">
    <source>
        <dbReference type="ARBA" id="ARBA00023034"/>
    </source>
</evidence>
<dbReference type="PANTHER" id="PTHR13228:SF3">
    <property type="entry name" value="CONSERVED OLIGOMERIC GOLGI COMPLEX SUBUNIT 5"/>
    <property type="match status" value="1"/>
</dbReference>
<dbReference type="PANTHER" id="PTHR13228">
    <property type="entry name" value="CONSERVED OLIGOMERIC GOLGI COMPLEX COMPONENT 5"/>
    <property type="match status" value="1"/>
</dbReference>
<dbReference type="Proteomes" id="UP000440578">
    <property type="component" value="Unassembled WGS sequence"/>
</dbReference>
<feature type="domain" description="Conserved oligomeric Golgi complex subunit 5 N-terminal" evidence="5">
    <location>
        <begin position="18"/>
        <end position="141"/>
    </location>
</feature>
<sequence length="726" mass="79502">MEDEPAVLRTLQDDGAYSRFLSADFDVNREASTLLQSAALSEQLAHITKGIALLDSEIADQVNEHYEDLLSQASGTGTLDDVLQTMLAKIQALLAAVERLRSRVEEPYLKIASQSVMLSRLHAACDMLRRLIRLQQLSRRLQAQLRGGLRDITKAAKTLSELDETVSDVDLTGLEVYEREQRQIRAGRQSVEKQAAGLLQRGMESLNQSQSVLAASSGPGTAAGRPGAAALPSNTVTFRAALWNNLERLADHIYGACAQIQHIHKVLSKKRDPVTQDVTAMIRTEFVKAAEGQTFIRQAFEGEYPKLVRLHQDLWTRLQQFATPPAADGQPQFNPESSLREALAPFERAYLSRSLSRLFDPVNLMFSAETVPAREEIDAVVRTVANELTVSGVDPSLCLLVARNVAKTVQLFCVKCEQLLVTDGDASQVIGPMSPGQTTNVQLVNVLQTFEAQLRRLLAGQPTLAAEARDAVLASLEGVGSLMRSGIQPLVTSIAEAIEAIILTMHNEDFSGEEESSGGESNCSLYMKELQTFISRAVDDYLAPFNCKPLITASKLELGRRAVELFVRHAALVRPVGAAGRLRLAADCAQLELAVAPLCERLASLGTEYRVLRAFKPLLFQTPEHMAQSPALGEVLPYSLVVHLLFARGPPELRSPHHTASWSVSRYSAWLDEHRAERERLQLLTGALDAHVQAVRAQGGTSFADVYPVMLELLQRGTAALAASDR</sequence>
<feature type="domain" description="Conserved oligomeric Golgi complex subunit 5 helical" evidence="6">
    <location>
        <begin position="229"/>
        <end position="315"/>
    </location>
</feature>
<comment type="caution">
    <text evidence="7">The sequence shown here is derived from an EMBL/GenBank/DDBJ whole genome shotgun (WGS) entry which is preliminary data.</text>
</comment>
<dbReference type="InterPro" id="IPR019465">
    <property type="entry name" value="Cog5"/>
</dbReference>
<dbReference type="GO" id="GO:0006891">
    <property type="term" value="P:intra-Golgi vesicle-mediated transport"/>
    <property type="evidence" value="ECO:0007669"/>
    <property type="project" value="InterPro"/>
</dbReference>
<evidence type="ECO:0000259" key="6">
    <source>
        <dbReference type="Pfam" id="PF20649"/>
    </source>
</evidence>
<keyword evidence="3" id="KW-0333">Golgi apparatus</keyword>